<organism evidence="1 2">
    <name type="scientific">Nephila pilipes</name>
    <name type="common">Giant wood spider</name>
    <name type="synonym">Nephila maculata</name>
    <dbReference type="NCBI Taxonomy" id="299642"/>
    <lineage>
        <taxon>Eukaryota</taxon>
        <taxon>Metazoa</taxon>
        <taxon>Ecdysozoa</taxon>
        <taxon>Arthropoda</taxon>
        <taxon>Chelicerata</taxon>
        <taxon>Arachnida</taxon>
        <taxon>Araneae</taxon>
        <taxon>Araneomorphae</taxon>
        <taxon>Entelegynae</taxon>
        <taxon>Araneoidea</taxon>
        <taxon>Nephilidae</taxon>
        <taxon>Nephila</taxon>
    </lineage>
</organism>
<comment type="caution">
    <text evidence="1">The sequence shown here is derived from an EMBL/GenBank/DDBJ whole genome shotgun (WGS) entry which is preliminary data.</text>
</comment>
<keyword evidence="2" id="KW-1185">Reference proteome</keyword>
<name>A0A8X6JLQ9_NEPPI</name>
<dbReference type="Proteomes" id="UP000887013">
    <property type="component" value="Unassembled WGS sequence"/>
</dbReference>
<proteinExistence type="predicted"/>
<protein>
    <submittedName>
        <fullName evidence="1">Uncharacterized protein</fullName>
    </submittedName>
</protein>
<evidence type="ECO:0000313" key="2">
    <source>
        <dbReference type="Proteomes" id="UP000887013"/>
    </source>
</evidence>
<dbReference type="OrthoDB" id="10399128at2759"/>
<evidence type="ECO:0000313" key="1">
    <source>
        <dbReference type="EMBL" id="GFS42137.1"/>
    </source>
</evidence>
<dbReference type="AlphaFoldDB" id="A0A8X6JLQ9"/>
<dbReference type="EMBL" id="BMAW01089913">
    <property type="protein sequence ID" value="GFS42137.1"/>
    <property type="molecule type" value="Genomic_DNA"/>
</dbReference>
<accession>A0A8X6JLQ9</accession>
<reference evidence="1" key="1">
    <citation type="submission" date="2020-08" db="EMBL/GenBank/DDBJ databases">
        <title>Multicomponent nature underlies the extraordinary mechanical properties of spider dragline silk.</title>
        <authorList>
            <person name="Kono N."/>
            <person name="Nakamura H."/>
            <person name="Mori M."/>
            <person name="Yoshida Y."/>
            <person name="Ohtoshi R."/>
            <person name="Malay A.D."/>
            <person name="Moran D.A.P."/>
            <person name="Tomita M."/>
            <person name="Numata K."/>
            <person name="Arakawa K."/>
        </authorList>
    </citation>
    <scope>NUCLEOTIDE SEQUENCE</scope>
</reference>
<sequence>MFLTCYNPYMSQNCVEFDLKSQSYKGIPEFRKPIFYYRNVGASKQKLIGRYGVFYEEVPINGDEKMRNKFNFRSAASQTEAVNPKDQNVYIDPNLYPVLKFSSSATKETILEAYLEDQKLIVKRLMIQIIDKIRNLRHPSTSHIEFLIIRVLLFIWDYASQIQKSSPLDL</sequence>
<gene>
    <name evidence="1" type="primary">AVEN_253274_1</name>
    <name evidence="1" type="ORF">NPIL_141761</name>
</gene>